<dbReference type="InterPro" id="IPR011008">
    <property type="entry name" value="Dimeric_a/b-barrel"/>
</dbReference>
<dbReference type="Proteomes" id="UP000070163">
    <property type="component" value="Unassembled WGS sequence"/>
</dbReference>
<keyword evidence="3" id="KW-1185">Reference proteome</keyword>
<dbReference type="Gene3D" id="3.30.70.920">
    <property type="match status" value="1"/>
</dbReference>
<dbReference type="Pfam" id="PF01037">
    <property type="entry name" value="AsnC_trans_reg"/>
    <property type="match status" value="1"/>
</dbReference>
<dbReference type="GO" id="GO:0043565">
    <property type="term" value="F:sequence-specific DNA binding"/>
    <property type="evidence" value="ECO:0007669"/>
    <property type="project" value="TreeGrafter"/>
</dbReference>
<organism evidence="2 3">
    <name type="scientific">candidate division MSBL1 archaeon SCGC-AAA259A05</name>
    <dbReference type="NCBI Taxonomy" id="1698259"/>
    <lineage>
        <taxon>Archaea</taxon>
        <taxon>Methanobacteriati</taxon>
        <taxon>Methanobacteriota</taxon>
        <taxon>candidate division MSBL1</taxon>
    </lineage>
</organism>
<comment type="caution">
    <text evidence="2">The sequence shown here is derived from an EMBL/GenBank/DDBJ whole genome shotgun (WGS) entry which is preliminary data.</text>
</comment>
<evidence type="ECO:0000313" key="2">
    <source>
        <dbReference type="EMBL" id="KXA90962.1"/>
    </source>
</evidence>
<dbReference type="EMBL" id="LHXJ01000028">
    <property type="protein sequence ID" value="KXA90962.1"/>
    <property type="molecule type" value="Genomic_DNA"/>
</dbReference>
<proteinExistence type="predicted"/>
<dbReference type="PANTHER" id="PTHR30154">
    <property type="entry name" value="LEUCINE-RESPONSIVE REGULATORY PROTEIN"/>
    <property type="match status" value="1"/>
</dbReference>
<evidence type="ECO:0000313" key="3">
    <source>
        <dbReference type="Proteomes" id="UP000070163"/>
    </source>
</evidence>
<evidence type="ECO:0000259" key="1">
    <source>
        <dbReference type="Pfam" id="PF01037"/>
    </source>
</evidence>
<dbReference type="GO" id="GO:0043200">
    <property type="term" value="P:response to amino acid"/>
    <property type="evidence" value="ECO:0007669"/>
    <property type="project" value="TreeGrafter"/>
</dbReference>
<dbReference type="PANTHER" id="PTHR30154:SF34">
    <property type="entry name" value="TRANSCRIPTIONAL REGULATOR AZLB"/>
    <property type="match status" value="1"/>
</dbReference>
<dbReference type="InterPro" id="IPR019887">
    <property type="entry name" value="Tscrpt_reg_AsnC/Lrp_C"/>
</dbReference>
<name>A0A133U9U4_9EURY</name>
<sequence length="76" mass="8603">MPESLILITTEVGAGEKVYKEVREKPEIQKAALITGQYDVMAIARAEDMEEIRKILMTEIRNIDGVRKTITNVVIE</sequence>
<dbReference type="AlphaFoldDB" id="A0A133U9U4"/>
<gene>
    <name evidence="2" type="ORF">AKJ57_02965</name>
</gene>
<feature type="domain" description="Transcription regulator AsnC/Lrp ligand binding" evidence="1">
    <location>
        <begin position="6"/>
        <end position="76"/>
    </location>
</feature>
<dbReference type="SUPFAM" id="SSF54909">
    <property type="entry name" value="Dimeric alpha+beta barrel"/>
    <property type="match status" value="1"/>
</dbReference>
<reference evidence="2 3" key="1">
    <citation type="journal article" date="2016" name="Sci. Rep.">
        <title>Metabolic traits of an uncultured archaeal lineage -MSBL1- from brine pools of the Red Sea.</title>
        <authorList>
            <person name="Mwirichia R."/>
            <person name="Alam I."/>
            <person name="Rashid M."/>
            <person name="Vinu M."/>
            <person name="Ba-Alawi W."/>
            <person name="Anthony Kamau A."/>
            <person name="Kamanda Ngugi D."/>
            <person name="Goker M."/>
            <person name="Klenk H.P."/>
            <person name="Bajic V."/>
            <person name="Stingl U."/>
        </authorList>
    </citation>
    <scope>NUCLEOTIDE SEQUENCE [LARGE SCALE GENOMIC DNA]</scope>
    <source>
        <strain evidence="2">SCGC-AAA259A05</strain>
    </source>
</reference>
<protein>
    <recommendedName>
        <fullName evidence="1">Transcription regulator AsnC/Lrp ligand binding domain-containing protein</fullName>
    </recommendedName>
</protein>
<accession>A0A133U9U4</accession>
<dbReference type="GO" id="GO:0005829">
    <property type="term" value="C:cytosol"/>
    <property type="evidence" value="ECO:0007669"/>
    <property type="project" value="TreeGrafter"/>
</dbReference>